<reference evidence="2 3" key="1">
    <citation type="submission" date="2024-02" db="EMBL/GenBank/DDBJ databases">
        <authorList>
            <person name="Chen Y."/>
            <person name="Shah S."/>
            <person name="Dougan E. K."/>
            <person name="Thang M."/>
            <person name="Chan C."/>
        </authorList>
    </citation>
    <scope>NUCLEOTIDE SEQUENCE [LARGE SCALE GENOMIC DNA]</scope>
</reference>
<organism evidence="2 3">
    <name type="scientific">Durusdinium trenchii</name>
    <dbReference type="NCBI Taxonomy" id="1381693"/>
    <lineage>
        <taxon>Eukaryota</taxon>
        <taxon>Sar</taxon>
        <taxon>Alveolata</taxon>
        <taxon>Dinophyceae</taxon>
        <taxon>Suessiales</taxon>
        <taxon>Symbiodiniaceae</taxon>
        <taxon>Durusdinium</taxon>
    </lineage>
</organism>
<comment type="caution">
    <text evidence="2">The sequence shown here is derived from an EMBL/GenBank/DDBJ whole genome shotgun (WGS) entry which is preliminary data.</text>
</comment>
<dbReference type="InterPro" id="IPR054323">
    <property type="entry name" value="SPMIP1_C"/>
</dbReference>
<feature type="domain" description="Sperm microtubule inner protein 1 C-terminal" evidence="1">
    <location>
        <begin position="147"/>
        <end position="227"/>
    </location>
</feature>
<name>A0ABP0NWT9_9DINO</name>
<evidence type="ECO:0000259" key="1">
    <source>
        <dbReference type="Pfam" id="PF22589"/>
    </source>
</evidence>
<dbReference type="Proteomes" id="UP001642484">
    <property type="component" value="Unassembled WGS sequence"/>
</dbReference>
<evidence type="ECO:0000313" key="2">
    <source>
        <dbReference type="EMBL" id="CAK9068009.1"/>
    </source>
</evidence>
<sequence length="237" mass="26578">MTILRGNCCTGTLQTTSAKNMCLKGINSRKSGFHQCPCRTYCVVKDRCFVFSSQDPRFSARRSIDRCKCLDWKSFVYAIGEKLKEMADATLRTAGSAALTPREIGLTLTTPRQPSGPAPTKVSKVRPNAFRQTAALGFLDEKLHLQSAEDRPCTRDLLYRGVSADGHGRKEYLQRRTRYEIHDRYDKPQTEAQLMSLSLRMNPSALRPPSFGKKPIVANTFYRTRGAGSFQEATADI</sequence>
<dbReference type="EMBL" id="CAXAMN010022284">
    <property type="protein sequence ID" value="CAK9068009.1"/>
    <property type="molecule type" value="Genomic_DNA"/>
</dbReference>
<keyword evidence="3" id="KW-1185">Reference proteome</keyword>
<proteinExistence type="predicted"/>
<gene>
    <name evidence="2" type="ORF">CCMP2556_LOCUS33396</name>
</gene>
<protein>
    <recommendedName>
        <fullName evidence="1">Sperm microtubule inner protein 1 C-terminal domain-containing protein</fullName>
    </recommendedName>
</protein>
<evidence type="ECO:0000313" key="3">
    <source>
        <dbReference type="Proteomes" id="UP001642484"/>
    </source>
</evidence>
<accession>A0ABP0NWT9</accession>
<dbReference type="Pfam" id="PF22589">
    <property type="entry name" value="SPMIP1"/>
    <property type="match status" value="1"/>
</dbReference>